<keyword evidence="9" id="KW-0133">Cell shape</keyword>
<evidence type="ECO:0000313" key="20">
    <source>
        <dbReference type="Proteomes" id="UP000185783"/>
    </source>
</evidence>
<dbReference type="UniPathway" id="UPA00219"/>
<evidence type="ECO:0000256" key="14">
    <source>
        <dbReference type="ARBA" id="ARBA00049902"/>
    </source>
</evidence>
<evidence type="ECO:0000256" key="12">
    <source>
        <dbReference type="ARBA" id="ARBA00023316"/>
    </source>
</evidence>
<dbReference type="Gene3D" id="1.10.3810.10">
    <property type="entry name" value="Biosynthetic peptidoglycan transglycosylase-like"/>
    <property type="match status" value="1"/>
</dbReference>
<evidence type="ECO:0000256" key="6">
    <source>
        <dbReference type="ARBA" id="ARBA00022676"/>
    </source>
</evidence>
<dbReference type="PANTHER" id="PTHR32282">
    <property type="entry name" value="BINDING PROTEIN TRANSPEPTIDASE, PUTATIVE-RELATED"/>
    <property type="match status" value="1"/>
</dbReference>
<dbReference type="Proteomes" id="UP000185783">
    <property type="component" value="Unassembled WGS sequence"/>
</dbReference>
<evidence type="ECO:0000256" key="16">
    <source>
        <dbReference type="SAM" id="Phobius"/>
    </source>
</evidence>
<dbReference type="GO" id="GO:0009252">
    <property type="term" value="P:peptidoglycan biosynthetic process"/>
    <property type="evidence" value="ECO:0007669"/>
    <property type="project" value="UniProtKB-UniPathway"/>
</dbReference>
<keyword evidence="16" id="KW-0472">Membrane</keyword>
<evidence type="ECO:0000256" key="5">
    <source>
        <dbReference type="ARBA" id="ARBA00022670"/>
    </source>
</evidence>
<dbReference type="STRING" id="197461.A3843_09230"/>
<protein>
    <submittedName>
        <fullName evidence="19">Penicillin-binding protein</fullName>
    </submittedName>
</protein>
<dbReference type="Pfam" id="PF00905">
    <property type="entry name" value="Transpeptidase"/>
    <property type="match status" value="1"/>
</dbReference>
<evidence type="ECO:0000259" key="18">
    <source>
        <dbReference type="Pfam" id="PF00912"/>
    </source>
</evidence>
<dbReference type="InterPro" id="IPR050396">
    <property type="entry name" value="Glycosyltr_51/Transpeptidase"/>
</dbReference>
<feature type="domain" description="Penicillin-binding protein transpeptidase" evidence="17">
    <location>
        <begin position="338"/>
        <end position="602"/>
    </location>
</feature>
<dbReference type="Pfam" id="PF00912">
    <property type="entry name" value="Transgly"/>
    <property type="match status" value="1"/>
</dbReference>
<dbReference type="SUPFAM" id="SSF53955">
    <property type="entry name" value="Lysozyme-like"/>
    <property type="match status" value="1"/>
</dbReference>
<evidence type="ECO:0000259" key="17">
    <source>
        <dbReference type="Pfam" id="PF00905"/>
    </source>
</evidence>
<dbReference type="GO" id="GO:0030288">
    <property type="term" value="C:outer membrane-bounded periplasmic space"/>
    <property type="evidence" value="ECO:0007669"/>
    <property type="project" value="TreeGrafter"/>
</dbReference>
<evidence type="ECO:0000256" key="2">
    <source>
        <dbReference type="ARBA" id="ARBA00007090"/>
    </source>
</evidence>
<proteinExistence type="inferred from homology"/>
<feature type="region of interest" description="Disordered" evidence="15">
    <location>
        <begin position="539"/>
        <end position="558"/>
    </location>
</feature>
<comment type="catalytic activity">
    <reaction evidence="13">
        <text>Preferential cleavage: (Ac)2-L-Lys-D-Ala-|-D-Ala. Also transpeptidation of peptidyl-alanyl moieties that are N-acyl substituents of D-alanine.</text>
        <dbReference type="EC" id="3.4.16.4"/>
    </reaction>
</comment>
<gene>
    <name evidence="19" type="ORF">A3843_09230</name>
</gene>
<dbReference type="FunFam" id="1.10.3810.10:FF:000001">
    <property type="entry name" value="Penicillin-binding protein 1A"/>
    <property type="match status" value="1"/>
</dbReference>
<evidence type="ECO:0000256" key="3">
    <source>
        <dbReference type="ARBA" id="ARBA00007739"/>
    </source>
</evidence>
<dbReference type="SUPFAM" id="SSF56601">
    <property type="entry name" value="beta-lactamase/transpeptidase-like"/>
    <property type="match status" value="1"/>
</dbReference>
<comment type="pathway">
    <text evidence="1">Cell wall biogenesis; peptidoglycan biosynthesis.</text>
</comment>
<dbReference type="PANTHER" id="PTHR32282:SF33">
    <property type="entry name" value="PEPTIDOGLYCAN GLYCOSYLTRANSFERASE"/>
    <property type="match status" value="1"/>
</dbReference>
<comment type="similarity">
    <text evidence="2">In the C-terminal section; belongs to the transpeptidase family.</text>
</comment>
<dbReference type="NCBIfam" id="TIGR02074">
    <property type="entry name" value="PBP_1a_fam"/>
    <property type="match status" value="1"/>
</dbReference>
<accession>A0A1U7JIZ4</accession>
<dbReference type="EMBL" id="LVVZ01000014">
    <property type="protein sequence ID" value="OKL44713.1"/>
    <property type="molecule type" value="Genomic_DNA"/>
</dbReference>
<evidence type="ECO:0000256" key="7">
    <source>
        <dbReference type="ARBA" id="ARBA00022679"/>
    </source>
</evidence>
<dbReference type="Gene3D" id="3.40.710.10">
    <property type="entry name" value="DD-peptidase/beta-lactamase superfamily"/>
    <property type="match status" value="1"/>
</dbReference>
<keyword evidence="16" id="KW-1133">Transmembrane helix</keyword>
<evidence type="ECO:0000256" key="1">
    <source>
        <dbReference type="ARBA" id="ARBA00004752"/>
    </source>
</evidence>
<dbReference type="GO" id="GO:0008360">
    <property type="term" value="P:regulation of cell shape"/>
    <property type="evidence" value="ECO:0007669"/>
    <property type="project" value="UniProtKB-KW"/>
</dbReference>
<evidence type="ECO:0000256" key="4">
    <source>
        <dbReference type="ARBA" id="ARBA00022645"/>
    </source>
</evidence>
<feature type="transmembrane region" description="Helical" evidence="16">
    <location>
        <begin position="29"/>
        <end position="54"/>
    </location>
</feature>
<name>A0A1U7JIZ4_9HYPH</name>
<keyword evidence="12" id="KW-0961">Cell wall biogenesis/degradation</keyword>
<dbReference type="GO" id="GO:0008955">
    <property type="term" value="F:peptidoglycan glycosyltransferase activity"/>
    <property type="evidence" value="ECO:0007669"/>
    <property type="project" value="UniProtKB-EC"/>
</dbReference>
<dbReference type="GO" id="GO:0008658">
    <property type="term" value="F:penicillin binding"/>
    <property type="evidence" value="ECO:0007669"/>
    <property type="project" value="InterPro"/>
</dbReference>
<evidence type="ECO:0000256" key="9">
    <source>
        <dbReference type="ARBA" id="ARBA00022960"/>
    </source>
</evidence>
<dbReference type="AlphaFoldDB" id="A0A1U7JIZ4"/>
<evidence type="ECO:0000256" key="8">
    <source>
        <dbReference type="ARBA" id="ARBA00022801"/>
    </source>
</evidence>
<keyword evidence="16" id="KW-0812">Transmembrane</keyword>
<dbReference type="InterPro" id="IPR001460">
    <property type="entry name" value="PCN-bd_Tpept"/>
</dbReference>
<evidence type="ECO:0000256" key="10">
    <source>
        <dbReference type="ARBA" id="ARBA00022984"/>
    </source>
</evidence>
<evidence type="ECO:0000313" key="19">
    <source>
        <dbReference type="EMBL" id="OKL44713.1"/>
    </source>
</evidence>
<dbReference type="GO" id="GO:0071555">
    <property type="term" value="P:cell wall organization"/>
    <property type="evidence" value="ECO:0007669"/>
    <property type="project" value="UniProtKB-KW"/>
</dbReference>
<sequence length="667" mass="72042">MSALDAATRGPRGPKRPAKPSFLWRSAKFVSYWSVVAGIWGILVVAGILAYYAAHLPPASEWAVPSRPPNVQIVAADGSLIGNRGDTGGEAIRLEQLPPFIPEAVIAIEDRRFYSHFGIDPIGLLRAAYTNYRSGHTVQGGSTLTQQLAKNLFLNPERTIQRKMQEVVMALWLEANYSKDEILEMYLNRVYLGAGAYGVDAAARRYFGKSARLVNLSEAATLAGLLKAPSRLAPTRNPALAEQRAQIVIAAMHDAGFITATQAKNALMDGIEVAGSFNRGSENYVADYVMELLPSFIGSVDQDIIVDTTIDMNVQRAAENALRNALLYGDKDYGAEQGAVVTLNRNGAIRALVGGVDYRESQYNRAVYANRQPGSAFKPFVYLAALEHGYRPETIVKDRPIRIRGWSPKNYNNRYYGDVTLTKALAKSMNSVAVQLAQKVGPGNVVRTARRLGITSALTTNLSLSLGTSEVTPLEIAAAYVPFSNGGFGIVPHIVRQIRTEDGKVLYSRRGDGTGRVIAGDKVGQINLMMANTMEIGTGRKSALENRPSGGKTGTTQSSRDAWFIGYTAYLTTAVWVGNDDNSPTNKVTGGTVPAHIWHETMEIAHNGVPIAPLPGVPLYLNTPQPMARPDDSHRPVLPPSSVGQTAGPIPARSGPMNLLERIFGGG</sequence>
<keyword evidence="11" id="KW-0511">Multifunctional enzyme</keyword>
<keyword evidence="10" id="KW-0573">Peptidoglycan synthesis</keyword>
<keyword evidence="8" id="KW-0378">Hydrolase</keyword>
<dbReference type="InterPro" id="IPR036950">
    <property type="entry name" value="PBP_transglycosylase"/>
</dbReference>
<comment type="catalytic activity">
    <reaction evidence="14">
        <text>[GlcNAc-(1-&gt;4)-Mur2Ac(oyl-L-Ala-gamma-D-Glu-L-Lys-D-Ala-D-Ala)](n)-di-trans,octa-cis-undecaprenyl diphosphate + beta-D-GlcNAc-(1-&gt;4)-Mur2Ac(oyl-L-Ala-gamma-D-Glu-L-Lys-D-Ala-D-Ala)-di-trans,octa-cis-undecaprenyl diphosphate = [GlcNAc-(1-&gt;4)-Mur2Ac(oyl-L-Ala-gamma-D-Glu-L-Lys-D-Ala-D-Ala)](n+1)-di-trans,octa-cis-undecaprenyl diphosphate + di-trans,octa-cis-undecaprenyl diphosphate + H(+)</text>
        <dbReference type="Rhea" id="RHEA:23708"/>
        <dbReference type="Rhea" id="RHEA-COMP:9602"/>
        <dbReference type="Rhea" id="RHEA-COMP:9603"/>
        <dbReference type="ChEBI" id="CHEBI:15378"/>
        <dbReference type="ChEBI" id="CHEBI:58405"/>
        <dbReference type="ChEBI" id="CHEBI:60033"/>
        <dbReference type="ChEBI" id="CHEBI:78435"/>
        <dbReference type="EC" id="2.4.99.28"/>
    </reaction>
</comment>
<comment type="similarity">
    <text evidence="3">In the N-terminal section; belongs to the glycosyltransferase 51 family.</text>
</comment>
<keyword evidence="5" id="KW-0645">Protease</keyword>
<evidence type="ECO:0000256" key="13">
    <source>
        <dbReference type="ARBA" id="ARBA00034000"/>
    </source>
</evidence>
<dbReference type="GO" id="GO:0009002">
    <property type="term" value="F:serine-type D-Ala-D-Ala carboxypeptidase activity"/>
    <property type="evidence" value="ECO:0007669"/>
    <property type="project" value="UniProtKB-EC"/>
</dbReference>
<organism evidence="19 20">
    <name type="scientific">Pseudovibrio exalbescens</name>
    <dbReference type="NCBI Taxonomy" id="197461"/>
    <lineage>
        <taxon>Bacteria</taxon>
        <taxon>Pseudomonadati</taxon>
        <taxon>Pseudomonadota</taxon>
        <taxon>Alphaproteobacteria</taxon>
        <taxon>Hyphomicrobiales</taxon>
        <taxon>Stappiaceae</taxon>
        <taxon>Pseudovibrio</taxon>
    </lineage>
</organism>
<comment type="caution">
    <text evidence="19">The sequence shown here is derived from an EMBL/GenBank/DDBJ whole genome shotgun (WGS) entry which is preliminary data.</text>
</comment>
<feature type="domain" description="Glycosyl transferase family 51" evidence="18">
    <location>
        <begin position="86"/>
        <end position="253"/>
    </location>
</feature>
<keyword evidence="7" id="KW-0808">Transferase</keyword>
<reference evidence="19 20" key="1">
    <citation type="submission" date="2016-03" db="EMBL/GenBank/DDBJ databases">
        <title>Genome sequence of Nesiotobacter sp. nov., a moderately halophilic alphaproteobacterium isolated from the Yellow Sea, China.</title>
        <authorList>
            <person name="Zhang G."/>
            <person name="Zhang R."/>
        </authorList>
    </citation>
    <scope>NUCLEOTIDE SEQUENCE [LARGE SCALE GENOMIC DNA]</scope>
    <source>
        <strain evidence="19 20">WB1-6</strain>
    </source>
</reference>
<dbReference type="InterPro" id="IPR023346">
    <property type="entry name" value="Lysozyme-like_dom_sf"/>
</dbReference>
<keyword evidence="6" id="KW-0328">Glycosyltransferase</keyword>
<dbReference type="InterPro" id="IPR012338">
    <property type="entry name" value="Beta-lactam/transpept-like"/>
</dbReference>
<keyword evidence="20" id="KW-1185">Reference proteome</keyword>
<dbReference type="InterPro" id="IPR001264">
    <property type="entry name" value="Glyco_trans_51"/>
</dbReference>
<evidence type="ECO:0000256" key="11">
    <source>
        <dbReference type="ARBA" id="ARBA00023268"/>
    </source>
</evidence>
<evidence type="ECO:0000256" key="15">
    <source>
        <dbReference type="SAM" id="MobiDB-lite"/>
    </source>
</evidence>
<keyword evidence="4" id="KW-0121">Carboxypeptidase</keyword>
<dbReference type="GO" id="GO:0006508">
    <property type="term" value="P:proteolysis"/>
    <property type="evidence" value="ECO:0007669"/>
    <property type="project" value="UniProtKB-KW"/>
</dbReference>